<dbReference type="EMBL" id="KV748279">
    <property type="protein sequence ID" value="OCK86926.1"/>
    <property type="molecule type" value="Genomic_DNA"/>
</dbReference>
<protein>
    <submittedName>
        <fullName evidence="1">Flavin-binding monooxygenase-like protein-like protein</fullName>
    </submittedName>
</protein>
<organism evidence="1 2">
    <name type="scientific">Cenococcum geophilum 1.58</name>
    <dbReference type="NCBI Taxonomy" id="794803"/>
    <lineage>
        <taxon>Eukaryota</taxon>
        <taxon>Fungi</taxon>
        <taxon>Dikarya</taxon>
        <taxon>Ascomycota</taxon>
        <taxon>Pezizomycotina</taxon>
        <taxon>Dothideomycetes</taxon>
        <taxon>Pleosporomycetidae</taxon>
        <taxon>Gloniales</taxon>
        <taxon>Gloniaceae</taxon>
        <taxon>Cenococcum</taxon>
    </lineage>
</organism>
<name>A0ACC8EKV1_9PEZI</name>
<keyword evidence="2" id="KW-1185">Reference proteome</keyword>
<proteinExistence type="predicted"/>
<evidence type="ECO:0000313" key="1">
    <source>
        <dbReference type="EMBL" id="OCK86926.1"/>
    </source>
</evidence>
<dbReference type="Proteomes" id="UP000250078">
    <property type="component" value="Unassembled WGS sequence"/>
</dbReference>
<evidence type="ECO:0000313" key="2">
    <source>
        <dbReference type="Proteomes" id="UP000250078"/>
    </source>
</evidence>
<accession>A0ACC8EKV1</accession>
<gene>
    <name evidence="1" type="ORF">K441DRAFT_691439</name>
</gene>
<reference evidence="1 2" key="1">
    <citation type="journal article" date="2016" name="Nat. Commun.">
        <title>Ectomycorrhizal ecology is imprinted in the genome of the dominant symbiotic fungus Cenococcum geophilum.</title>
        <authorList>
            <consortium name="DOE Joint Genome Institute"/>
            <person name="Peter M."/>
            <person name="Kohler A."/>
            <person name="Ohm R.A."/>
            <person name="Kuo A."/>
            <person name="Krutzmann J."/>
            <person name="Morin E."/>
            <person name="Arend M."/>
            <person name="Barry K.W."/>
            <person name="Binder M."/>
            <person name="Choi C."/>
            <person name="Clum A."/>
            <person name="Copeland A."/>
            <person name="Grisel N."/>
            <person name="Haridas S."/>
            <person name="Kipfer T."/>
            <person name="LaButti K."/>
            <person name="Lindquist E."/>
            <person name="Lipzen A."/>
            <person name="Maire R."/>
            <person name="Meier B."/>
            <person name="Mihaltcheva S."/>
            <person name="Molinier V."/>
            <person name="Murat C."/>
            <person name="Poggeler S."/>
            <person name="Quandt C.A."/>
            <person name="Sperisen C."/>
            <person name="Tritt A."/>
            <person name="Tisserant E."/>
            <person name="Crous P.W."/>
            <person name="Henrissat B."/>
            <person name="Nehls U."/>
            <person name="Egli S."/>
            <person name="Spatafora J.W."/>
            <person name="Grigoriev I.V."/>
            <person name="Martin F.M."/>
        </authorList>
    </citation>
    <scope>NUCLEOTIDE SEQUENCE [LARGE SCALE GENOMIC DNA]</scope>
    <source>
        <strain evidence="1 2">1.58</strain>
    </source>
</reference>
<sequence length="481" mass="53666">MTSTASKESVNRNVLVIGAGLHGLITARVLFHDSNHFFDSVIVFEKNSTLGGVWSSNRIYEGLITNSPLRTYEIPDFQYPVGMRSSAAHVSAQDVNRYLQDYAEYYSLTKLIRYQTRVDEIYWDRVGSVWTVKGVSATGDFQRNFSHVVICTGLYHTSFNPLTVSQTTQYAGNIYHSSEMGNPGVRSILANSERVVISGAGKSALDLATILAKGHWRTKDRKAMLVTLVYRRPHWLSPRKIIRGTVPFEKLLFSRFVNSWLPFAKHPDLFHWMIAETRFGRWVTGFISDIITDDFVKSLNQQDLPQTIPKYPLARASSGALHVEPSGYIDCVRSGKIKIVEGTIDSMVGKKVYVKVNGERPDAFDADNVLLATGYVLAFPFFSDETVRILGLLAPEDSTEDKTDLPYIRLHRLAAPPGTIHEQNAEGIDGKGPCRNIAFNGFAYSLLGPTVAHVTAHWISDYFAGAIHLPDQQSVEQGIMA</sequence>